<keyword evidence="5" id="KW-1185">Reference proteome</keyword>
<protein>
    <submittedName>
        <fullName evidence="4">Peptidoglycan/xylan/chitin deacetylase, PgdA/CDA1 family</fullName>
    </submittedName>
</protein>
<evidence type="ECO:0000313" key="4">
    <source>
        <dbReference type="EMBL" id="SDQ14007.1"/>
    </source>
</evidence>
<feature type="compositionally biased region" description="Low complexity" evidence="1">
    <location>
        <begin position="69"/>
        <end position="85"/>
    </location>
</feature>
<dbReference type="GO" id="GO:0016810">
    <property type="term" value="F:hydrolase activity, acting on carbon-nitrogen (but not peptide) bonds"/>
    <property type="evidence" value="ECO:0007669"/>
    <property type="project" value="InterPro"/>
</dbReference>
<evidence type="ECO:0000259" key="3">
    <source>
        <dbReference type="PROSITE" id="PS51677"/>
    </source>
</evidence>
<evidence type="ECO:0000256" key="2">
    <source>
        <dbReference type="SAM" id="SignalP"/>
    </source>
</evidence>
<dbReference type="AlphaFoldDB" id="A0A1H0YFM9"/>
<dbReference type="PROSITE" id="PS51677">
    <property type="entry name" value="NODB"/>
    <property type="match status" value="3"/>
</dbReference>
<dbReference type="PANTHER" id="PTHR10587">
    <property type="entry name" value="GLYCOSYL TRANSFERASE-RELATED"/>
    <property type="match status" value="1"/>
</dbReference>
<dbReference type="CDD" id="cd10917">
    <property type="entry name" value="CE4_NodB_like_6s_7s"/>
    <property type="match status" value="3"/>
</dbReference>
<dbReference type="InterPro" id="IPR011330">
    <property type="entry name" value="Glyco_hydro/deAcase_b/a-brl"/>
</dbReference>
<feature type="compositionally biased region" description="Polar residues" evidence="1">
    <location>
        <begin position="46"/>
        <end position="55"/>
    </location>
</feature>
<feature type="signal peptide" evidence="2">
    <location>
        <begin position="1"/>
        <end position="23"/>
    </location>
</feature>
<evidence type="ECO:0000256" key="1">
    <source>
        <dbReference type="SAM" id="MobiDB-lite"/>
    </source>
</evidence>
<feature type="domain" description="NodB homology" evidence="3">
    <location>
        <begin position="198"/>
        <end position="375"/>
    </location>
</feature>
<dbReference type="GO" id="GO:0005975">
    <property type="term" value="P:carbohydrate metabolic process"/>
    <property type="evidence" value="ECO:0007669"/>
    <property type="project" value="InterPro"/>
</dbReference>
<dbReference type="GO" id="GO:0046872">
    <property type="term" value="F:metal ion binding"/>
    <property type="evidence" value="ECO:0007669"/>
    <property type="project" value="UniProtKB-KW"/>
</dbReference>
<accession>A0A1H0YFM9</accession>
<evidence type="ECO:0000313" key="5">
    <source>
        <dbReference type="Proteomes" id="UP000199481"/>
    </source>
</evidence>
<feature type="compositionally biased region" description="Low complexity" evidence="1">
    <location>
        <begin position="108"/>
        <end position="139"/>
    </location>
</feature>
<dbReference type="SUPFAM" id="SSF88713">
    <property type="entry name" value="Glycoside hydrolase/deacetylase"/>
    <property type="match status" value="3"/>
</dbReference>
<dbReference type="RefSeq" id="WP_089975586.1">
    <property type="nucleotide sequence ID" value="NZ_CP084916.1"/>
</dbReference>
<dbReference type="Pfam" id="PF01522">
    <property type="entry name" value="Polysacc_deac_1"/>
    <property type="match status" value="3"/>
</dbReference>
<reference evidence="5" key="1">
    <citation type="submission" date="2016-10" db="EMBL/GenBank/DDBJ databases">
        <authorList>
            <person name="Varghese N."/>
            <person name="Submissions S."/>
        </authorList>
    </citation>
    <scope>NUCLEOTIDE SEQUENCE [LARGE SCALE GENOMIC DNA]</scope>
    <source>
        <strain evidence="5">MPL-11</strain>
    </source>
</reference>
<keyword evidence="2" id="KW-0732">Signal</keyword>
<dbReference type="InterPro" id="IPR050248">
    <property type="entry name" value="Polysacc_deacetylase_ArnD"/>
</dbReference>
<feature type="region of interest" description="Disordered" evidence="1">
    <location>
        <begin position="31"/>
        <end position="160"/>
    </location>
</feature>
<dbReference type="Proteomes" id="UP000199481">
    <property type="component" value="Unassembled WGS sequence"/>
</dbReference>
<name>A0A1H0YFM9_9LACT</name>
<feature type="domain" description="NodB homology" evidence="3">
    <location>
        <begin position="619"/>
        <end position="797"/>
    </location>
</feature>
<dbReference type="Gene3D" id="3.20.20.370">
    <property type="entry name" value="Glycoside hydrolase/deacetylase"/>
    <property type="match status" value="3"/>
</dbReference>
<feature type="domain" description="NodB homology" evidence="3">
    <location>
        <begin position="408"/>
        <end position="586"/>
    </location>
</feature>
<dbReference type="EMBL" id="FNJW01000008">
    <property type="protein sequence ID" value="SDQ14007.1"/>
    <property type="molecule type" value="Genomic_DNA"/>
</dbReference>
<organism evidence="4 5">
    <name type="scientific">Carnobacterium viridans</name>
    <dbReference type="NCBI Taxonomy" id="174587"/>
    <lineage>
        <taxon>Bacteria</taxon>
        <taxon>Bacillati</taxon>
        <taxon>Bacillota</taxon>
        <taxon>Bacilli</taxon>
        <taxon>Lactobacillales</taxon>
        <taxon>Carnobacteriaceae</taxon>
        <taxon>Carnobacterium</taxon>
    </lineage>
</organism>
<feature type="compositionally biased region" description="Polar residues" evidence="1">
    <location>
        <begin position="140"/>
        <end position="160"/>
    </location>
</feature>
<proteinExistence type="predicted"/>
<dbReference type="GO" id="GO:0016020">
    <property type="term" value="C:membrane"/>
    <property type="evidence" value="ECO:0007669"/>
    <property type="project" value="TreeGrafter"/>
</dbReference>
<dbReference type="InterPro" id="IPR002509">
    <property type="entry name" value="NODB_dom"/>
</dbReference>
<dbReference type="OrthoDB" id="9812065at2"/>
<feature type="chain" id="PRO_5039133376" evidence="2">
    <location>
        <begin position="24"/>
        <end position="829"/>
    </location>
</feature>
<gene>
    <name evidence="4" type="ORF">SAMN04487752_0923</name>
</gene>
<sequence length="829" mass="87550">MKKNFIFAVTALMYFSFFSDTLAVNADTLPTSTEVIPPPDEAASTDLEQTATSDIDASETVVPETVISDTDTSETVVPETVTSDTNTPETVVPETATSDTDTPETVVPETATSDTDTSETVVPETATSDTDTSETVTSDNSADTSVIPEQTSDTPSATPTQAADIIEAATKLVTDPATTIDTHTTPSQLINQVNTNQKVISLTISGVSNDAHINEILQNLATLGVKATFFVNGSTSQAALTKIIAAGHDIGNHASTGVDVSGMTAEQLISELALTEAATQGSGATSTPYFRAPGGITNEAVLKTVGGQGYDYTIGWSIDPWDWSGISASEITSIVTSQLAPGSIILLDAGSTATGTPAALLDIITRAKILGYTFTTLEDLLAYEGVYTEEPAPTTPSNPINQVNTNQKVISLTISGVSDDAHIDAILQNLTKLGIKATFFVNGSTSQSALTKIIAAGHDIGNHASTGVDVSGMTEEQLIFELALTEAAIQSNGGVTSSPYFRAPGGITNEAVLKTVGSQGYDYTIGWSIDSWDWSGISASEITSSITSQLAPGGIILLDAGSTATGTPAALLDIVTMAQSLGYTFTTLEGLLAYKGVYTEEPVPTTPSQLIHQVNTDKKVISLTFDDGNDANNLEQILNNLLQYNVKATFFMNGSTDPALLNRIVAEGHQLGNHTYYHGIATEETEAQLIEDITLMDEYIVTTTGISAKPYFRFPAGYLNDSALETVGELGYTYTIGWTVDPWDWSGISSEAITYLITEDLNPGNIYLLHASDIATGTPAALLDIIPFFQASGYEFKTIEQLLTYEGDYTVETNDLAFSGLVSVDEVTI</sequence>